<evidence type="ECO:0000313" key="9">
    <source>
        <dbReference type="EMBL" id="QSS49658.1"/>
    </source>
</evidence>
<dbReference type="PANTHER" id="PTHR47655">
    <property type="entry name" value="QUINIC ACID UTILIZATION ACTIVATOR"/>
    <property type="match status" value="1"/>
</dbReference>
<gene>
    <name evidence="9" type="ORF">I7I53_10073</name>
</gene>
<keyword evidence="1" id="KW-0479">Metal-binding</keyword>
<evidence type="ECO:0000313" key="10">
    <source>
        <dbReference type="Proteomes" id="UP000663419"/>
    </source>
</evidence>
<dbReference type="PROSITE" id="PS00463">
    <property type="entry name" value="ZN2_CY6_FUNGAL_1"/>
    <property type="match status" value="1"/>
</dbReference>
<dbReference type="GO" id="GO:0003677">
    <property type="term" value="F:DNA binding"/>
    <property type="evidence" value="ECO:0007669"/>
    <property type="project" value="UniProtKB-KW"/>
</dbReference>
<keyword evidence="2" id="KW-0805">Transcription regulation</keyword>
<dbReference type="GO" id="GO:0006351">
    <property type="term" value="P:DNA-templated transcription"/>
    <property type="evidence" value="ECO:0007669"/>
    <property type="project" value="InterPro"/>
</dbReference>
<dbReference type="Gene3D" id="4.10.240.10">
    <property type="entry name" value="Zn(2)-C6 fungal-type DNA-binding domain"/>
    <property type="match status" value="1"/>
</dbReference>
<dbReference type="GO" id="GO:0000981">
    <property type="term" value="F:DNA-binding transcription factor activity, RNA polymerase II-specific"/>
    <property type="evidence" value="ECO:0007669"/>
    <property type="project" value="InterPro"/>
</dbReference>
<evidence type="ECO:0000259" key="8">
    <source>
        <dbReference type="PROSITE" id="PS50048"/>
    </source>
</evidence>
<dbReference type="Proteomes" id="UP000663419">
    <property type="component" value="Chromosome 1"/>
</dbReference>
<dbReference type="AlphaFoldDB" id="A0A8A1L5J5"/>
<dbReference type="SMART" id="SM00066">
    <property type="entry name" value="GAL4"/>
    <property type="match status" value="1"/>
</dbReference>
<dbReference type="CDD" id="cd00067">
    <property type="entry name" value="GAL4"/>
    <property type="match status" value="1"/>
</dbReference>
<keyword evidence="7" id="KW-0732">Signal</keyword>
<keyword evidence="4" id="KW-0804">Transcription</keyword>
<dbReference type="GO" id="GO:0045944">
    <property type="term" value="P:positive regulation of transcription by RNA polymerase II"/>
    <property type="evidence" value="ECO:0007669"/>
    <property type="project" value="TreeGrafter"/>
</dbReference>
<dbReference type="EMBL" id="CP069102">
    <property type="protein sequence ID" value="QSS49658.1"/>
    <property type="molecule type" value="Genomic_DNA"/>
</dbReference>
<dbReference type="Pfam" id="PF04082">
    <property type="entry name" value="Fungal_trans"/>
    <property type="match status" value="1"/>
</dbReference>
<evidence type="ECO:0000256" key="1">
    <source>
        <dbReference type="ARBA" id="ARBA00022723"/>
    </source>
</evidence>
<sequence length="960" mass="106929">MRSSCFCFLLFSLIPILMFDCTCNLLYPIFEKQATGWKMLDHMDHETRHAGNKRKRVSKACDRCRGKKYRCDGLRPACLACRECGHDCSYDPSPKKRGLPEGYVRGLEKLWALSMSNIEGLEGAVLEMLGSKEGESPRRKKLVALWNNEGASEKLHGTWKSSELYANVEELLSSPGSTTFGSSCSEEDGGGIELGDSVSNIVSDPHLVDFSDSRIGEFSPWALTRSRYTSPLSPGTDEKRIHLSYMNQAAKSDARMELPTQTSHLLNMYFAYTHSWFPILAKHEVLKASYQYSSPSFQMERNLTGSGNHAVLWAIISYTATQIPSGADANSMGLTKNPHKEAKEFYAVARNLIPDEKGKFEIGHVQAALLLTLVNIGFGDWTAAWVLCGQAASIAIDLGLGARSKETQRPSHAKHEETFLGCFLLDTLLSARLARCPRLRSDSIQGADLLEEDGLEEWSPWVDVFLLCKLHGGNPCPRRPLRSCSTFNRLIELSKLLNMLYNSAPMTHEYFFTSLQHWEEKLPQGCRLSDVSTKVFLGERPPLLPHQNFLLWTQTATLIRLSTCLLPHGQRFPYSLRQIMDITLSLLTSQSENFTHAYLPPIFEFALRTITDAARLQNPSQQLDTSWFESVASQISLAGGVWPVYSSLVADMKQLTSDEHFLHSLLLDPGSSGRSSASLYPQFSLPSNENVYRILDSLAPPSQDDTDSVQAVNEEDVSFPLVPKTPVEPFSGSDYRNSSEPFLLSSPQASDDIWIDLGSPTVTMQQIQTTTPRFPRARARAKICLSPSTYMSHAFKANPKRTNHHPEPVNDGHTHGQQKSTPTLFPNHKPAFPLSGPASNDIDSIFHDLPSPSNSETSTSDKKAFITFTHSGRSPHQHLIVDTDDEKACEDALLLNNNDDSSMEGYAKELRDPKEENESWEGTGKLPLRNSIMRPPSIADIWPPPGFFPDTFGVEEGTGN</sequence>
<dbReference type="InterPro" id="IPR001138">
    <property type="entry name" value="Zn2Cys6_DnaBD"/>
</dbReference>
<dbReference type="InterPro" id="IPR007219">
    <property type="entry name" value="XnlR_reg_dom"/>
</dbReference>
<dbReference type="SUPFAM" id="SSF57701">
    <property type="entry name" value="Zn2/Cys6 DNA-binding domain"/>
    <property type="match status" value="1"/>
</dbReference>
<protein>
    <submittedName>
        <fullName evidence="9">Quinic acid utilization activator</fullName>
    </submittedName>
</protein>
<dbReference type="InterPro" id="IPR052783">
    <property type="entry name" value="Metabolic/Drug-Res_Regulator"/>
</dbReference>
<dbReference type="Pfam" id="PF00172">
    <property type="entry name" value="Zn_clus"/>
    <property type="match status" value="1"/>
</dbReference>
<feature type="chain" id="PRO_5034742782" evidence="7">
    <location>
        <begin position="20"/>
        <end position="960"/>
    </location>
</feature>
<accession>A0A8A1L5J5</accession>
<organism evidence="9 10">
    <name type="scientific">Ajellomyces capsulatus (strain H88)</name>
    <name type="common">Darling's disease fungus</name>
    <name type="synonym">Histoplasma capsulatum</name>
    <dbReference type="NCBI Taxonomy" id="544711"/>
    <lineage>
        <taxon>Eukaryota</taxon>
        <taxon>Fungi</taxon>
        <taxon>Dikarya</taxon>
        <taxon>Ascomycota</taxon>
        <taxon>Pezizomycotina</taxon>
        <taxon>Eurotiomycetes</taxon>
        <taxon>Eurotiomycetidae</taxon>
        <taxon>Onygenales</taxon>
        <taxon>Ajellomycetaceae</taxon>
        <taxon>Histoplasma</taxon>
    </lineage>
</organism>
<dbReference type="VEuPathDB" id="FungiDB:I7I53_10073"/>
<evidence type="ECO:0000256" key="7">
    <source>
        <dbReference type="SAM" id="SignalP"/>
    </source>
</evidence>
<dbReference type="SMART" id="SM00906">
    <property type="entry name" value="Fungal_trans"/>
    <property type="match status" value="1"/>
</dbReference>
<feature type="region of interest" description="Disordered" evidence="6">
    <location>
        <begin position="910"/>
        <end position="931"/>
    </location>
</feature>
<dbReference type="GO" id="GO:0008270">
    <property type="term" value="F:zinc ion binding"/>
    <property type="evidence" value="ECO:0007669"/>
    <property type="project" value="InterPro"/>
</dbReference>
<feature type="signal peptide" evidence="7">
    <location>
        <begin position="1"/>
        <end position="19"/>
    </location>
</feature>
<dbReference type="PROSITE" id="PS50048">
    <property type="entry name" value="ZN2_CY6_FUNGAL_2"/>
    <property type="match status" value="1"/>
</dbReference>
<evidence type="ECO:0000256" key="3">
    <source>
        <dbReference type="ARBA" id="ARBA00023125"/>
    </source>
</evidence>
<evidence type="ECO:0000256" key="4">
    <source>
        <dbReference type="ARBA" id="ARBA00023163"/>
    </source>
</evidence>
<evidence type="ECO:0000256" key="5">
    <source>
        <dbReference type="ARBA" id="ARBA00023242"/>
    </source>
</evidence>
<dbReference type="PANTHER" id="PTHR47655:SF1">
    <property type="entry name" value="ZN(II)2CYS6 TRANSCRIPTION FACTOR (EUROFUNG)"/>
    <property type="match status" value="1"/>
</dbReference>
<keyword evidence="5" id="KW-0539">Nucleus</keyword>
<name>A0A8A1L5J5_AJEC8</name>
<keyword evidence="3" id="KW-0238">DNA-binding</keyword>
<dbReference type="CDD" id="cd12148">
    <property type="entry name" value="fungal_TF_MHR"/>
    <property type="match status" value="1"/>
</dbReference>
<evidence type="ECO:0000256" key="2">
    <source>
        <dbReference type="ARBA" id="ARBA00023015"/>
    </source>
</evidence>
<proteinExistence type="predicted"/>
<feature type="region of interest" description="Disordered" evidence="6">
    <location>
        <begin position="798"/>
        <end position="823"/>
    </location>
</feature>
<evidence type="ECO:0000256" key="6">
    <source>
        <dbReference type="SAM" id="MobiDB-lite"/>
    </source>
</evidence>
<dbReference type="InterPro" id="IPR036864">
    <property type="entry name" value="Zn2-C6_fun-type_DNA-bd_sf"/>
</dbReference>
<feature type="domain" description="Zn(2)-C6 fungal-type" evidence="8">
    <location>
        <begin position="60"/>
        <end position="90"/>
    </location>
</feature>
<reference evidence="9" key="1">
    <citation type="submission" date="2021-01" db="EMBL/GenBank/DDBJ databases">
        <title>Chromosome-level genome assembly of a human fungal pathogen reveals clustering of transcriptionally co-regulated genes.</title>
        <authorList>
            <person name="Voorhies M."/>
            <person name="Cohen S."/>
            <person name="Shea T.P."/>
            <person name="Petrus S."/>
            <person name="Munoz J.F."/>
            <person name="Poplawski S."/>
            <person name="Goldman W.E."/>
            <person name="Michael T."/>
            <person name="Cuomo C.A."/>
            <person name="Sil A."/>
            <person name="Beyhan S."/>
        </authorList>
    </citation>
    <scope>NUCLEOTIDE SEQUENCE</scope>
    <source>
        <strain evidence="9">H88</strain>
    </source>
</reference>
<feature type="compositionally biased region" description="Basic and acidic residues" evidence="6">
    <location>
        <begin position="804"/>
        <end position="814"/>
    </location>
</feature>